<organism evidence="1 2">
    <name type="scientific">Malus domestica</name>
    <name type="common">Apple</name>
    <name type="synonym">Pyrus malus</name>
    <dbReference type="NCBI Taxonomy" id="3750"/>
    <lineage>
        <taxon>Eukaryota</taxon>
        <taxon>Viridiplantae</taxon>
        <taxon>Streptophyta</taxon>
        <taxon>Embryophyta</taxon>
        <taxon>Tracheophyta</taxon>
        <taxon>Spermatophyta</taxon>
        <taxon>Magnoliopsida</taxon>
        <taxon>eudicotyledons</taxon>
        <taxon>Gunneridae</taxon>
        <taxon>Pentapetalae</taxon>
        <taxon>rosids</taxon>
        <taxon>fabids</taxon>
        <taxon>Rosales</taxon>
        <taxon>Rosaceae</taxon>
        <taxon>Amygdaloideae</taxon>
        <taxon>Maleae</taxon>
        <taxon>Malus</taxon>
    </lineage>
</organism>
<dbReference type="EMBL" id="RDQH01000340">
    <property type="protein sequence ID" value="RXH76888.1"/>
    <property type="molecule type" value="Genomic_DNA"/>
</dbReference>
<accession>A0A498HZ51</accession>
<reference evidence="1 2" key="1">
    <citation type="submission" date="2018-10" db="EMBL/GenBank/DDBJ databases">
        <title>A high-quality apple genome assembly.</title>
        <authorList>
            <person name="Hu J."/>
        </authorList>
    </citation>
    <scope>NUCLEOTIDE SEQUENCE [LARGE SCALE GENOMIC DNA]</scope>
    <source>
        <strain evidence="2">cv. HFTH1</strain>
        <tissue evidence="1">Young leaf</tissue>
    </source>
</reference>
<dbReference type="Proteomes" id="UP000290289">
    <property type="component" value="Chromosome 14"/>
</dbReference>
<evidence type="ECO:0000313" key="2">
    <source>
        <dbReference type="Proteomes" id="UP000290289"/>
    </source>
</evidence>
<evidence type="ECO:0000313" key="1">
    <source>
        <dbReference type="EMBL" id="RXH76888.1"/>
    </source>
</evidence>
<dbReference type="AlphaFoldDB" id="A0A498HZ51"/>
<name>A0A498HZ51_MALDO</name>
<gene>
    <name evidence="1" type="ORF">DVH24_019776</name>
</gene>
<sequence>MVELIVSNFSFSLSPKYRHAPTLRLVEEPEHGDDLLVLSSRKGLLRDASAVVGQKDFADTDFARRFVHDEDVVGLIIKQRFLTLRDEGTCVAQTVFCTSERSALNPDFRGAQLAHIYMQQRQLANTLLVLYY</sequence>
<protein>
    <submittedName>
        <fullName evidence="1">Uncharacterized protein</fullName>
    </submittedName>
</protein>
<keyword evidence="2" id="KW-1185">Reference proteome</keyword>
<comment type="caution">
    <text evidence="1">The sequence shown here is derived from an EMBL/GenBank/DDBJ whole genome shotgun (WGS) entry which is preliminary data.</text>
</comment>
<proteinExistence type="predicted"/>